<keyword evidence="4" id="KW-1185">Reference proteome</keyword>
<evidence type="ECO:0000256" key="1">
    <source>
        <dbReference type="SAM" id="MobiDB-lite"/>
    </source>
</evidence>
<protein>
    <recommendedName>
        <fullName evidence="2">Anti-sigma factor NepR domain-containing protein</fullName>
    </recommendedName>
</protein>
<dbReference type="InterPro" id="IPR041649">
    <property type="entry name" value="NepR"/>
</dbReference>
<feature type="region of interest" description="Disordered" evidence="1">
    <location>
        <begin position="1"/>
        <end position="33"/>
    </location>
</feature>
<dbReference type="Proteomes" id="UP000515861">
    <property type="component" value="Chromosome"/>
</dbReference>
<feature type="domain" description="Anti-sigma factor NepR" evidence="2">
    <location>
        <begin position="31"/>
        <end position="58"/>
    </location>
</feature>
<organism evidence="3 4">
    <name type="scientific">Sphingomonas sabuli</name>
    <dbReference type="NCBI Taxonomy" id="2764186"/>
    <lineage>
        <taxon>Bacteria</taxon>
        <taxon>Pseudomonadati</taxon>
        <taxon>Pseudomonadota</taxon>
        <taxon>Alphaproteobacteria</taxon>
        <taxon>Sphingomonadales</taxon>
        <taxon>Sphingomonadaceae</taxon>
        <taxon>Sphingomonas</taxon>
    </lineage>
</organism>
<evidence type="ECO:0000313" key="4">
    <source>
        <dbReference type="Proteomes" id="UP000515861"/>
    </source>
</evidence>
<dbReference type="Pfam" id="PF18557">
    <property type="entry name" value="NepR"/>
    <property type="match status" value="1"/>
</dbReference>
<dbReference type="KEGG" id="ssau:H8M03_11160"/>
<accession>A0A7G9L652</accession>
<feature type="compositionally biased region" description="Basic and acidic residues" evidence="1">
    <location>
        <begin position="1"/>
        <end position="25"/>
    </location>
</feature>
<proteinExistence type="predicted"/>
<gene>
    <name evidence="3" type="ORF">H8M03_11160</name>
</gene>
<evidence type="ECO:0000313" key="3">
    <source>
        <dbReference type="EMBL" id="QNM84101.1"/>
    </source>
</evidence>
<reference evidence="3 4" key="1">
    <citation type="submission" date="2020-08" db="EMBL/GenBank/DDBJ databases">
        <title>Sphingomonas sp. sand1-3 16S ribosomal RNA gene Genome sequencing and assembly.</title>
        <authorList>
            <person name="Kang M."/>
        </authorList>
    </citation>
    <scope>NUCLEOTIDE SEQUENCE [LARGE SCALE GENOMIC DNA]</scope>
    <source>
        <strain evidence="4">sand1-3</strain>
    </source>
</reference>
<sequence>MGDEKSAKTKREKKDDGGKRADKSGGRVSSVGRALRTVYDETLREDVPDDFLDLLGKLS</sequence>
<dbReference type="AlphaFoldDB" id="A0A7G9L652"/>
<name>A0A7G9L652_9SPHN</name>
<evidence type="ECO:0000259" key="2">
    <source>
        <dbReference type="Pfam" id="PF18557"/>
    </source>
</evidence>
<dbReference type="EMBL" id="CP060697">
    <property type="protein sequence ID" value="QNM84101.1"/>
    <property type="molecule type" value="Genomic_DNA"/>
</dbReference>